<reference evidence="4" key="1">
    <citation type="submission" date="2016-06" db="EMBL/GenBank/DDBJ databases">
        <authorList>
            <person name="Varghese N."/>
            <person name="Submissions Spin"/>
        </authorList>
    </citation>
    <scope>NUCLEOTIDE SEQUENCE [LARGE SCALE GENOMIC DNA]</scope>
    <source>
        <strain evidence="4">DSM 44814</strain>
    </source>
</reference>
<keyword evidence="2" id="KW-0472">Membrane</keyword>
<gene>
    <name evidence="3" type="ORF">GA0070604_0505</name>
</gene>
<dbReference type="OrthoDB" id="3406160at2"/>
<dbReference type="CDD" id="cd00161">
    <property type="entry name" value="beta-trefoil_Ricin-like"/>
    <property type="match status" value="1"/>
</dbReference>
<accession>A0A1C6TS63</accession>
<dbReference type="SUPFAM" id="SSF50370">
    <property type="entry name" value="Ricin B-like lectins"/>
    <property type="match status" value="1"/>
</dbReference>
<feature type="compositionally biased region" description="Low complexity" evidence="1">
    <location>
        <begin position="362"/>
        <end position="376"/>
    </location>
</feature>
<evidence type="ECO:0000313" key="4">
    <source>
        <dbReference type="Proteomes" id="UP000199696"/>
    </source>
</evidence>
<feature type="compositionally biased region" description="Low complexity" evidence="1">
    <location>
        <begin position="328"/>
        <end position="353"/>
    </location>
</feature>
<sequence>MDDGETSIGSNGAEVRPRPGSAPDPFAATSPAEFVAAMRALKEWSGLTFRQLQRQAERFGEALPHSTIAAVLGRNNLPREALVTAFVRACGLDQATAALWLATRKRLAAQAVREAAPTNGVSPDPATSGEPPLAPEPVADASGGPGAPDETGQRPHSPTEVEPLPVLASVLRSVPLSDPEASGPSSDSEASGPSSLARDASPEPQHLRAATEGVTGAGSGDRRPDPPSSAGRLANVAAGRTDERWVGVHRHDPAEEVPRPAGLRWLVPPIMYRTGWASRVLSGVLVLVMAAIAVAVVARALRDSPGTAVGSGGPTESPVEEFDPRPLPAALPSSVPSPSASRSAVPRPRPSASTNTSASTKPATGTTAPAGPATGPVRLRVAHTGMCVGEGPELYKPSGRIVLGQHPCASASPPVIIEQVSGKVYRIKLDSPENGIGCATIDLGGRVDGLLLSGDVCGADRADQKFTFEPLTGAAGRYRVRSVPGKAYCIGVYGEHRDAGAQLIQSPCSSNLAQAFIVERR</sequence>
<keyword evidence="4" id="KW-1185">Reference proteome</keyword>
<feature type="transmembrane region" description="Helical" evidence="2">
    <location>
        <begin position="280"/>
        <end position="301"/>
    </location>
</feature>
<feature type="region of interest" description="Disordered" evidence="1">
    <location>
        <begin position="175"/>
        <end position="238"/>
    </location>
</feature>
<name>A0A1C6TS63_9ACTN</name>
<feature type="region of interest" description="Disordered" evidence="1">
    <location>
        <begin position="305"/>
        <end position="376"/>
    </location>
</feature>
<dbReference type="EMBL" id="FMHY01000002">
    <property type="protein sequence ID" value="SCL44630.1"/>
    <property type="molecule type" value="Genomic_DNA"/>
</dbReference>
<protein>
    <submittedName>
        <fullName evidence="3">Uncharacterized protein</fullName>
    </submittedName>
</protein>
<proteinExistence type="predicted"/>
<evidence type="ECO:0000256" key="1">
    <source>
        <dbReference type="SAM" id="MobiDB-lite"/>
    </source>
</evidence>
<dbReference type="Gene3D" id="2.80.10.50">
    <property type="match status" value="1"/>
</dbReference>
<dbReference type="AlphaFoldDB" id="A0A1C6TS63"/>
<feature type="compositionally biased region" description="Low complexity" evidence="1">
    <location>
        <begin position="177"/>
        <end position="195"/>
    </location>
</feature>
<evidence type="ECO:0000256" key="2">
    <source>
        <dbReference type="SAM" id="Phobius"/>
    </source>
</evidence>
<feature type="region of interest" description="Disordered" evidence="1">
    <location>
        <begin position="1"/>
        <end position="27"/>
    </location>
</feature>
<feature type="region of interest" description="Disordered" evidence="1">
    <location>
        <begin position="114"/>
        <end position="160"/>
    </location>
</feature>
<evidence type="ECO:0000313" key="3">
    <source>
        <dbReference type="EMBL" id="SCL44630.1"/>
    </source>
</evidence>
<dbReference type="RefSeq" id="WP_091113498.1">
    <property type="nucleotide sequence ID" value="NZ_FMHY01000002.1"/>
</dbReference>
<dbReference type="STRING" id="227316.GA0070604_0505"/>
<organism evidence="3 4">
    <name type="scientific">Micromonospora eburnea</name>
    <dbReference type="NCBI Taxonomy" id="227316"/>
    <lineage>
        <taxon>Bacteria</taxon>
        <taxon>Bacillati</taxon>
        <taxon>Actinomycetota</taxon>
        <taxon>Actinomycetes</taxon>
        <taxon>Micromonosporales</taxon>
        <taxon>Micromonosporaceae</taxon>
        <taxon>Micromonospora</taxon>
    </lineage>
</organism>
<dbReference type="Pfam" id="PF13560">
    <property type="entry name" value="HTH_31"/>
    <property type="match status" value="1"/>
</dbReference>
<keyword evidence="2" id="KW-0812">Transmembrane</keyword>
<dbReference type="Proteomes" id="UP000199696">
    <property type="component" value="Unassembled WGS sequence"/>
</dbReference>
<keyword evidence="2" id="KW-1133">Transmembrane helix</keyword>
<dbReference type="InterPro" id="IPR035992">
    <property type="entry name" value="Ricin_B-like_lectins"/>
</dbReference>